<reference evidence="1 2" key="1">
    <citation type="submission" date="2020-02" db="EMBL/GenBank/DDBJ databases">
        <title>Identification and distribution of gene clusters putatively required for synthesis of sphingolipid metabolism inhibitors in phylogenetically diverse species of the filamentous fungus Fusarium.</title>
        <authorList>
            <person name="Kim H.-S."/>
            <person name="Busman M."/>
            <person name="Brown D.W."/>
            <person name="Divon H."/>
            <person name="Uhlig S."/>
            <person name="Proctor R.H."/>
        </authorList>
    </citation>
    <scope>NUCLEOTIDE SEQUENCE [LARGE SCALE GENOMIC DNA]</scope>
    <source>
        <strain evidence="1 2">NRRL 2903</strain>
    </source>
</reference>
<sequence length="217" mass="24943">MKVIRHDVDPDGDLLIVLKRPNSLNLMPHLPMDDFPWPPPHYGSILVDLSNKDDVQIEFRVFSLLLIRSSMFFRKMLTSPWKETVEESTASPPRLLRVPATDWNADALAVVLDIIHDRSYEYAIPHGLSNFFLAHVAAIVDYYQCAECPRIKAVTKQWESGFRLDMITNAWIMNLYIALAFSWKTFRSTLVPLVLENSHDLTRVTPIYDLPMGETLS</sequence>
<proteinExistence type="predicted"/>
<protein>
    <recommendedName>
        <fullName evidence="3">BTB domain-containing protein</fullName>
    </recommendedName>
</protein>
<evidence type="ECO:0000313" key="1">
    <source>
        <dbReference type="EMBL" id="KAF5233368.1"/>
    </source>
</evidence>
<organism evidence="1 2">
    <name type="scientific">Fusarium austroamericanum</name>
    <dbReference type="NCBI Taxonomy" id="282268"/>
    <lineage>
        <taxon>Eukaryota</taxon>
        <taxon>Fungi</taxon>
        <taxon>Dikarya</taxon>
        <taxon>Ascomycota</taxon>
        <taxon>Pezizomycotina</taxon>
        <taxon>Sordariomycetes</taxon>
        <taxon>Hypocreomycetidae</taxon>
        <taxon>Hypocreales</taxon>
        <taxon>Nectriaceae</taxon>
        <taxon>Fusarium</taxon>
    </lineage>
</organism>
<dbReference type="Proteomes" id="UP000537989">
    <property type="component" value="Unassembled WGS sequence"/>
</dbReference>
<keyword evidence="2" id="KW-1185">Reference proteome</keyword>
<comment type="caution">
    <text evidence="1">The sequence shown here is derived from an EMBL/GenBank/DDBJ whole genome shotgun (WGS) entry which is preliminary data.</text>
</comment>
<gene>
    <name evidence="1" type="ORF">FAUST_8178</name>
</gene>
<dbReference type="Gene3D" id="3.30.710.10">
    <property type="entry name" value="Potassium Channel Kv1.1, Chain A"/>
    <property type="match status" value="1"/>
</dbReference>
<evidence type="ECO:0008006" key="3">
    <source>
        <dbReference type="Google" id="ProtNLM"/>
    </source>
</evidence>
<name>A0AAN5Z524_FUSAU</name>
<dbReference type="AlphaFoldDB" id="A0AAN5Z524"/>
<accession>A0AAN5Z524</accession>
<evidence type="ECO:0000313" key="2">
    <source>
        <dbReference type="Proteomes" id="UP000537989"/>
    </source>
</evidence>
<dbReference type="InterPro" id="IPR011333">
    <property type="entry name" value="SKP1/BTB/POZ_sf"/>
</dbReference>
<dbReference type="EMBL" id="JAAMOD010000255">
    <property type="protein sequence ID" value="KAF5233368.1"/>
    <property type="molecule type" value="Genomic_DNA"/>
</dbReference>